<accession>A0A6P5G0G5</accession>
<proteinExistence type="predicted"/>
<protein>
    <submittedName>
        <fullName evidence="3">Uncharacterized protein LOC109719721</fullName>
    </submittedName>
</protein>
<reference evidence="2" key="1">
    <citation type="journal article" date="2015" name="Nat. Genet.">
        <title>The pineapple genome and the evolution of CAM photosynthesis.</title>
        <authorList>
            <person name="Ming R."/>
            <person name="VanBuren R."/>
            <person name="Wai C.M."/>
            <person name="Tang H."/>
            <person name="Schatz M.C."/>
            <person name="Bowers J.E."/>
            <person name="Lyons E."/>
            <person name="Wang M.L."/>
            <person name="Chen J."/>
            <person name="Biggers E."/>
            <person name="Zhang J."/>
            <person name="Huang L."/>
            <person name="Zhang L."/>
            <person name="Miao W."/>
            <person name="Zhang J."/>
            <person name="Ye Z."/>
            <person name="Miao C."/>
            <person name="Lin Z."/>
            <person name="Wang H."/>
            <person name="Zhou H."/>
            <person name="Yim W.C."/>
            <person name="Priest H.D."/>
            <person name="Zheng C."/>
            <person name="Woodhouse M."/>
            <person name="Edger P.P."/>
            <person name="Guyot R."/>
            <person name="Guo H.B."/>
            <person name="Guo H."/>
            <person name="Zheng G."/>
            <person name="Singh R."/>
            <person name="Sharma A."/>
            <person name="Min X."/>
            <person name="Zheng Y."/>
            <person name="Lee H."/>
            <person name="Gurtowski J."/>
            <person name="Sedlazeck F.J."/>
            <person name="Harkess A."/>
            <person name="McKain M.R."/>
            <person name="Liao Z."/>
            <person name="Fang J."/>
            <person name="Liu J."/>
            <person name="Zhang X."/>
            <person name="Zhang Q."/>
            <person name="Hu W."/>
            <person name="Qin Y."/>
            <person name="Wang K."/>
            <person name="Chen L.Y."/>
            <person name="Shirley N."/>
            <person name="Lin Y.R."/>
            <person name="Liu L.Y."/>
            <person name="Hernandez A.G."/>
            <person name="Wright C.L."/>
            <person name="Bulone V."/>
            <person name="Tuskan G.A."/>
            <person name="Heath K."/>
            <person name="Zee F."/>
            <person name="Moore P.H."/>
            <person name="Sunkar R."/>
            <person name="Leebens-Mack J.H."/>
            <person name="Mockler T."/>
            <person name="Bennetzen J.L."/>
            <person name="Freeling M."/>
            <person name="Sankoff D."/>
            <person name="Paterson A.H."/>
            <person name="Zhu X."/>
            <person name="Yang X."/>
            <person name="Smith J.A."/>
            <person name="Cushman J.C."/>
            <person name="Paull R.E."/>
            <person name="Yu Q."/>
        </authorList>
    </citation>
    <scope>NUCLEOTIDE SEQUENCE [LARGE SCALE GENOMIC DNA]</scope>
    <source>
        <strain evidence="2">cv. F153</strain>
    </source>
</reference>
<dbReference type="RefSeq" id="XP_020102101.1">
    <property type="nucleotide sequence ID" value="XM_020246512.1"/>
</dbReference>
<dbReference type="GeneID" id="109719721"/>
<evidence type="ECO:0000313" key="2">
    <source>
        <dbReference type="Proteomes" id="UP000515123"/>
    </source>
</evidence>
<dbReference type="Proteomes" id="UP000515123">
    <property type="component" value="Linkage group 13"/>
</dbReference>
<gene>
    <name evidence="3" type="primary">LOC109719721</name>
</gene>
<dbReference type="OrthoDB" id="696507at2759"/>
<evidence type="ECO:0000313" key="3">
    <source>
        <dbReference type="RefSeq" id="XP_020102101.1"/>
    </source>
</evidence>
<evidence type="ECO:0000256" key="1">
    <source>
        <dbReference type="SAM" id="MobiDB-lite"/>
    </source>
</evidence>
<feature type="compositionally biased region" description="Low complexity" evidence="1">
    <location>
        <begin position="35"/>
        <end position="55"/>
    </location>
</feature>
<sequence length="154" mass="17993">MKHGLKESQSWQWEEVVQDRLTRMVDEELPTINETESATSSPTHTSPSSSTSSSPKPSPSRMRLPEEIYERTYVCQFNSTLEYEIFEDAVKSLDWCKSMEEEISVLEQNQTWELVDLPPDKEAIGLKWIYKTKFKPDGSIQKLKARIITEWYLQ</sequence>
<keyword evidence="2" id="KW-1185">Reference proteome</keyword>
<dbReference type="AlphaFoldDB" id="A0A6P5G0G5"/>
<reference evidence="3" key="2">
    <citation type="submission" date="2025-08" db="UniProtKB">
        <authorList>
            <consortium name="RefSeq"/>
        </authorList>
    </citation>
    <scope>IDENTIFICATION</scope>
    <source>
        <tissue evidence="3">Leaf</tissue>
    </source>
</reference>
<feature type="region of interest" description="Disordered" evidence="1">
    <location>
        <begin position="24"/>
        <end position="63"/>
    </location>
</feature>
<organism evidence="2 3">
    <name type="scientific">Ananas comosus</name>
    <name type="common">Pineapple</name>
    <name type="synonym">Ananas ananas</name>
    <dbReference type="NCBI Taxonomy" id="4615"/>
    <lineage>
        <taxon>Eukaryota</taxon>
        <taxon>Viridiplantae</taxon>
        <taxon>Streptophyta</taxon>
        <taxon>Embryophyta</taxon>
        <taxon>Tracheophyta</taxon>
        <taxon>Spermatophyta</taxon>
        <taxon>Magnoliopsida</taxon>
        <taxon>Liliopsida</taxon>
        <taxon>Poales</taxon>
        <taxon>Bromeliaceae</taxon>
        <taxon>Bromelioideae</taxon>
        <taxon>Ananas</taxon>
    </lineage>
</organism>
<name>A0A6P5G0G5_ANACO</name>